<dbReference type="EMBL" id="VOTZ01000004">
    <property type="protein sequence ID" value="MCQ1537941.1"/>
    <property type="molecule type" value="Genomic_DNA"/>
</dbReference>
<dbReference type="Gene3D" id="2.30.310.10">
    <property type="entry name" value="ibrinogen binding protein from staphylococcus aureus domain"/>
    <property type="match status" value="1"/>
</dbReference>
<evidence type="ECO:0000259" key="2">
    <source>
        <dbReference type="Pfam" id="PF05670"/>
    </source>
</evidence>
<dbReference type="RefSeq" id="WP_255331874.1">
    <property type="nucleotide sequence ID" value="NZ_VOTZ01000004.1"/>
</dbReference>
<feature type="domain" description="NFACT RNA-binding" evidence="2">
    <location>
        <begin position="433"/>
        <end position="537"/>
    </location>
</feature>
<evidence type="ECO:0000313" key="3">
    <source>
        <dbReference type="EMBL" id="MCQ1537941.1"/>
    </source>
</evidence>
<reference evidence="3 4" key="1">
    <citation type="submission" date="2019-08" db="EMBL/GenBank/DDBJ databases">
        <authorList>
            <person name="Chen S.-C."/>
            <person name="Lai M.-C."/>
            <person name="You Y.-T."/>
        </authorList>
    </citation>
    <scope>NUCLEOTIDE SEQUENCE [LARGE SCALE GENOMIC DNA]</scope>
    <source>
        <strain evidence="3 4">P2F9704a</strain>
    </source>
</reference>
<sequence>MATDKGMSGLDLAALTSELQSLLPLWVGKIYQYDNTSFGFRFNGEDKARHLFFIEIGRRAHRVPELPPAPKNPSGYSMYLRKYLDGGKILSVRQKSIERVVILEIGKGGGTLHLIIELFDEGNLIITDESFIIQNALKKRRFREREIVSGERYDLEGIDLADLTPGEFGEILRSQERDLVRAVAVGLMFGGVMAEELCLRAGVEKAFPTQYLNEDILSRLYLAYRSIIGDARTHTHPVIDTQGCWPFPLSVSVDPVSYPTFSDALTSYYPLPKMEEKEEAKREVISREERIRRQQKAAIEKFETKIRESERAAELIYEHYTDIQQLINILSSASEKMSWQEIAKVIRTADHPAAKLIASVNPADASVVIDLGMKITISVQKSVEGNVGVYYDQMKKFRSKREGAIRAMNRTPPEKKERATVPKRQKPKWYHRFRWFETSDGVLVIGGRDADQNEDLVKKYMEGGDTFVHADVHGGSVVIVKGKTDKMDEVAQFAASYSNFWKGGYGSGDVYAAAPGQVSKTPESGEFIAKGAFVIRGERQYYRNAPLELAVGVVLDPGVAVIGGPVAAVEKRAKYTVRITPGTFEPNDIAKKVVRMLRDHLPATDAKILRSILSTEAVAAFIPAGGSDISKEP</sequence>
<dbReference type="Pfam" id="PF05670">
    <property type="entry name" value="NFACT-R_1"/>
    <property type="match status" value="1"/>
</dbReference>
<comment type="caution">
    <text evidence="3">The sequence shown here is derived from an EMBL/GenBank/DDBJ whole genome shotgun (WGS) entry which is preliminary data.</text>
</comment>
<evidence type="ECO:0000313" key="4">
    <source>
        <dbReference type="Proteomes" id="UP001524383"/>
    </source>
</evidence>
<dbReference type="PANTHER" id="PTHR15239:SF6">
    <property type="entry name" value="RIBOSOME QUALITY CONTROL COMPLEX SUBUNIT NEMF"/>
    <property type="match status" value="1"/>
</dbReference>
<dbReference type="NCBIfam" id="NF041120">
    <property type="entry name" value="RqcH_arch"/>
    <property type="match status" value="1"/>
</dbReference>
<name>A0ABD4THG6_9EURY</name>
<dbReference type="InterPro" id="IPR051608">
    <property type="entry name" value="RQC_Subunit_NEMF"/>
</dbReference>
<gene>
    <name evidence="3" type="ORF">FTO68_02915</name>
</gene>
<keyword evidence="1" id="KW-0175">Coiled coil</keyword>
<keyword evidence="4" id="KW-1185">Reference proteome</keyword>
<accession>A0ABD4THG6</accession>
<dbReference type="AlphaFoldDB" id="A0ABD4THG6"/>
<dbReference type="Pfam" id="PF05833">
    <property type="entry name" value="NFACT_N"/>
    <property type="match status" value="1"/>
</dbReference>
<evidence type="ECO:0000256" key="1">
    <source>
        <dbReference type="SAM" id="Coils"/>
    </source>
</evidence>
<proteinExistence type="predicted"/>
<protein>
    <submittedName>
        <fullName evidence="3">Fibronectin-binding domain-containing protein</fullName>
    </submittedName>
</protein>
<dbReference type="PANTHER" id="PTHR15239">
    <property type="entry name" value="NUCLEAR EXPORT MEDIATOR FACTOR NEMF"/>
    <property type="match status" value="1"/>
</dbReference>
<feature type="coiled-coil region" evidence="1">
    <location>
        <begin position="274"/>
        <end position="312"/>
    </location>
</feature>
<dbReference type="Proteomes" id="UP001524383">
    <property type="component" value="Unassembled WGS sequence"/>
</dbReference>
<dbReference type="InterPro" id="IPR008532">
    <property type="entry name" value="NFACT_RNA-bd"/>
</dbReference>
<organism evidence="3 4">
    <name type="scientific">Methanocalculus taiwanensis</name>
    <dbReference type="NCBI Taxonomy" id="106207"/>
    <lineage>
        <taxon>Archaea</taxon>
        <taxon>Methanobacteriati</taxon>
        <taxon>Methanobacteriota</taxon>
        <taxon>Stenosarchaea group</taxon>
        <taxon>Methanomicrobia</taxon>
        <taxon>Methanomicrobiales</taxon>
        <taxon>Methanocalculaceae</taxon>
        <taxon>Methanocalculus</taxon>
    </lineage>
</organism>